<dbReference type="KEGG" id="vg:18266097"/>
<dbReference type="SUPFAM" id="SSF81383">
    <property type="entry name" value="F-box domain"/>
    <property type="match status" value="1"/>
</dbReference>
<accession>W5S4K7</accession>
<sequence length="450" mass="52743">MEFRTFLRSSFPTEILSEIFSNLDYSDLSQVCSQVEYRDIFDDVFWKNKAQKDFGVSTQTFDFYKGYRDGGFCRPISASYRYLELLSIFRLTPQLLVRFNPPVLSGFYIPTKFLMQAIKRNDQKSISLMSNFIESLRTDLTVEYSSLSNEEKAKILHSTLEFVQSHCKSKIHFPERPILTKQDNLVLREKFAELKEIREKEKLNNSIQWLFGSPNKQIESFAFDLWKENLMGDISPTGIMPIGSEYWIESTLVFAARNPHSNNFFRMIDYISKNVPKFNLKSESFSRRLIYAAFFSCNFEIVQLFSSKVSSQWVAREIMQGSRSFPGRSQQIISFLSKTFFSPFPQRFFLEESDVEETIKFLKQIDDIDVFQYVLERQFICRPTSLIEVDPSISQDASRLWLTLSFSQAVLKGEDYTKFQQSVRKIFGDESDPTLRSIVNFFFSESFPRL</sequence>
<organism evidence="2 3">
    <name type="scientific">Pithovirus sibericum</name>
    <dbReference type="NCBI Taxonomy" id="1450746"/>
    <lineage>
        <taxon>Viruses</taxon>
        <taxon>Pithoviruses</taxon>
        <taxon>Orthopithovirinae</taxon>
        <taxon>Alphapithovirus</taxon>
        <taxon>Alphapithovirus sibericum</taxon>
    </lineage>
</organism>
<evidence type="ECO:0000313" key="2">
    <source>
        <dbReference type="EMBL" id="AHH01636.1"/>
    </source>
</evidence>
<dbReference type="InterPro" id="IPR001810">
    <property type="entry name" value="F-box_dom"/>
</dbReference>
<dbReference type="Proteomes" id="UP000202176">
    <property type="component" value="Segment"/>
</dbReference>
<protein>
    <recommendedName>
        <fullName evidence="1">F-box domain-containing protein</fullName>
    </recommendedName>
</protein>
<evidence type="ECO:0000259" key="1">
    <source>
        <dbReference type="PROSITE" id="PS50181"/>
    </source>
</evidence>
<feature type="domain" description="F-box" evidence="1">
    <location>
        <begin position="5"/>
        <end position="49"/>
    </location>
</feature>
<proteinExistence type="predicted"/>
<name>W5S4K7_9VIRU</name>
<gene>
    <name evidence="2" type="ORF">pv_69</name>
</gene>
<dbReference type="Gene3D" id="1.20.1280.50">
    <property type="match status" value="1"/>
</dbReference>
<dbReference type="PROSITE" id="PS50181">
    <property type="entry name" value="FBOX"/>
    <property type="match status" value="1"/>
</dbReference>
<evidence type="ECO:0000313" key="3">
    <source>
        <dbReference type="Proteomes" id="UP000202176"/>
    </source>
</evidence>
<dbReference type="InterPro" id="IPR036047">
    <property type="entry name" value="F-box-like_dom_sf"/>
</dbReference>
<dbReference type="GeneID" id="18266097"/>
<reference evidence="2 3" key="1">
    <citation type="journal article" date="2014" name="Proc. Natl. Acad. Sci. U.S.A.">
        <title>Thirty-thousand-year-old distant relative of giant icosahedral DNA viruses with a pandoravirus morphology.</title>
        <authorList>
            <person name="Legendre M."/>
            <person name="Bartoli J."/>
            <person name="Shmakova L."/>
            <person name="Jeudy S."/>
            <person name="Labadie K."/>
            <person name="Adrait A."/>
            <person name="Lescot M."/>
            <person name="Poirot O."/>
            <person name="Bertaux L."/>
            <person name="Bruley C."/>
            <person name="Coute Y."/>
            <person name="Rivkina E."/>
            <person name="Abergel C."/>
            <person name="Claverie J.M."/>
        </authorList>
    </citation>
    <scope>NUCLEOTIDE SEQUENCE [LARGE SCALE GENOMIC DNA]</scope>
    <source>
        <strain evidence="2">P1084-T</strain>
    </source>
</reference>
<dbReference type="RefSeq" id="YP_009000971.1">
    <property type="nucleotide sequence ID" value="NC_023423.1"/>
</dbReference>
<dbReference type="EMBL" id="KF740664">
    <property type="protein sequence ID" value="AHH01636.1"/>
    <property type="molecule type" value="Genomic_DNA"/>
</dbReference>
<keyword evidence="3" id="KW-1185">Reference proteome</keyword>